<reference evidence="1" key="1">
    <citation type="journal article" date="2015" name="Nature">
        <title>Complex archaea that bridge the gap between prokaryotes and eukaryotes.</title>
        <authorList>
            <person name="Spang A."/>
            <person name="Saw J.H."/>
            <person name="Jorgensen S.L."/>
            <person name="Zaremba-Niedzwiedzka K."/>
            <person name="Martijn J."/>
            <person name="Lind A.E."/>
            <person name="van Eijk R."/>
            <person name="Schleper C."/>
            <person name="Guy L."/>
            <person name="Ettema T.J."/>
        </authorList>
    </citation>
    <scope>NUCLEOTIDE SEQUENCE</scope>
</reference>
<name>A0A0F8W6M9_9ZZZZ</name>
<sequence>GPGRPGSKIATEKRRWFKTDADAIKAGWRVLPYEQALSMKVQGAYNRGADKQMSDWLLSQEPWRTTGAPEELKLAAEQAILKQRHSQQLLAALNRAVRGERVPDATINSIARSYPDQAQELRDLIPSLQQGAPTAKRVQSLTAIAKDLVDSNTMRARMAVNARARAREKALLVGFEESIIPAPAFAGKILTGPGAKETAKVLTEAFDPEFSKALAGVNKANDMVRVMILAGDASPFGIQLIFLPGAHPIVAAKAMRGYVGALFDPEFLAAYKTANKDVIDRHPILILPEVGTAEMTESMARGGWLSSTKELFPQGEAWLKTFGLLPPRAVGKV</sequence>
<dbReference type="AlphaFoldDB" id="A0A0F8W6M9"/>
<protein>
    <submittedName>
        <fullName evidence="1">Uncharacterized protein</fullName>
    </submittedName>
</protein>
<accession>A0A0F8W6M9</accession>
<dbReference type="EMBL" id="LAZR01070225">
    <property type="protein sequence ID" value="KKK43785.1"/>
    <property type="molecule type" value="Genomic_DNA"/>
</dbReference>
<gene>
    <name evidence="1" type="ORF">LCGC14_3167930</name>
</gene>
<organism evidence="1">
    <name type="scientific">marine sediment metagenome</name>
    <dbReference type="NCBI Taxonomy" id="412755"/>
    <lineage>
        <taxon>unclassified sequences</taxon>
        <taxon>metagenomes</taxon>
        <taxon>ecological metagenomes</taxon>
    </lineage>
</organism>
<evidence type="ECO:0000313" key="1">
    <source>
        <dbReference type="EMBL" id="KKK43785.1"/>
    </source>
</evidence>
<feature type="non-terminal residue" evidence="1">
    <location>
        <position position="333"/>
    </location>
</feature>
<feature type="non-terminal residue" evidence="1">
    <location>
        <position position="1"/>
    </location>
</feature>
<comment type="caution">
    <text evidence="1">The sequence shown here is derived from an EMBL/GenBank/DDBJ whole genome shotgun (WGS) entry which is preliminary data.</text>
</comment>
<proteinExistence type="predicted"/>